<reference evidence="1" key="1">
    <citation type="submission" date="2022-02" db="EMBL/GenBank/DDBJ databases">
        <title>Plant Genome Project.</title>
        <authorList>
            <person name="Zhang R.-G."/>
        </authorList>
    </citation>
    <scope>NUCLEOTIDE SEQUENCE</scope>
    <source>
        <strain evidence="1">AT1</strain>
    </source>
</reference>
<proteinExistence type="predicted"/>
<protein>
    <submittedName>
        <fullName evidence="1">Uncharacterized protein</fullName>
    </submittedName>
</protein>
<sequence length="472" mass="51788">MENYPYSNSYPDSGHSSPRSREIDCENASWDDQPLSSGYKVKLMCSYGGKILPRPHDNQLTYVGGDTKILAVDRNIRFSSFISKLSNLCDSDMSFRYQLPGEDLDALISVTNDEDLEHMMMEYDRLYRASNKPARMRLFLFPANSAPATTFGSGETKSERQWFVDALNSVQIQPLDASSPPAPDAGTNPDFLFGLDKGHAPLPPVAAVAKERDLPPPPHMVPDSFPKPSLVNRAESDSGSEDRHVIGEPVVSPSEIQRQMHEFQRFQISGNEQGMYYKKIDEPNPNYYNTQKVPEKLPPAQPAAPVTVPASYWQERNMATGGYPVSASAHEPPVYLIQTPTGMYHAPAPALRPVTSQFTGQGYYGMQRVVPEMYREQPMYNAGPQPSMQALQQQMVRPPATAGVGIAVEQGYSQVAYEGRQMYYTTAPAGVVPPYQAVNAVVDLRQGGGGSGGGWNAEGGKFVGKGSESSSL</sequence>
<keyword evidence="2" id="KW-1185">Reference proteome</keyword>
<evidence type="ECO:0000313" key="1">
    <source>
        <dbReference type="EMBL" id="KAI8550208.1"/>
    </source>
</evidence>
<dbReference type="EMBL" id="CM046393">
    <property type="protein sequence ID" value="KAI8550208.1"/>
    <property type="molecule type" value="Genomic_DNA"/>
</dbReference>
<organism evidence="1 2">
    <name type="scientific">Rhododendron molle</name>
    <name type="common">Chinese azalea</name>
    <name type="synonym">Azalea mollis</name>
    <dbReference type="NCBI Taxonomy" id="49168"/>
    <lineage>
        <taxon>Eukaryota</taxon>
        <taxon>Viridiplantae</taxon>
        <taxon>Streptophyta</taxon>
        <taxon>Embryophyta</taxon>
        <taxon>Tracheophyta</taxon>
        <taxon>Spermatophyta</taxon>
        <taxon>Magnoliopsida</taxon>
        <taxon>eudicotyledons</taxon>
        <taxon>Gunneridae</taxon>
        <taxon>Pentapetalae</taxon>
        <taxon>asterids</taxon>
        <taxon>Ericales</taxon>
        <taxon>Ericaceae</taxon>
        <taxon>Ericoideae</taxon>
        <taxon>Rhodoreae</taxon>
        <taxon>Rhododendron</taxon>
    </lineage>
</organism>
<accession>A0ACC0NCJ4</accession>
<dbReference type="Proteomes" id="UP001062846">
    <property type="component" value="Chromosome 6"/>
</dbReference>
<evidence type="ECO:0000313" key="2">
    <source>
        <dbReference type="Proteomes" id="UP001062846"/>
    </source>
</evidence>
<comment type="caution">
    <text evidence="1">The sequence shown here is derived from an EMBL/GenBank/DDBJ whole genome shotgun (WGS) entry which is preliminary data.</text>
</comment>
<gene>
    <name evidence="1" type="ORF">RHMOL_Rhmol06G0087100</name>
</gene>
<name>A0ACC0NCJ4_RHOML</name>